<feature type="compositionally biased region" description="Polar residues" evidence="1">
    <location>
        <begin position="165"/>
        <end position="181"/>
    </location>
</feature>
<dbReference type="InterPro" id="IPR033771">
    <property type="entry name" value="Rrp44_CSD1"/>
</dbReference>
<dbReference type="EMBL" id="JANBPY010000246">
    <property type="protein sequence ID" value="KAJ1968003.1"/>
    <property type="molecule type" value="Genomic_DNA"/>
</dbReference>
<gene>
    <name evidence="3" type="ORF">IWQ62_001512</name>
</gene>
<dbReference type="InterPro" id="IPR050180">
    <property type="entry name" value="RNR_Ribonuclease"/>
</dbReference>
<protein>
    <recommendedName>
        <fullName evidence="2">CSD1 domain-containing protein</fullName>
    </recommendedName>
</protein>
<dbReference type="PANTHER" id="PTHR23355:SF9">
    <property type="entry name" value="DIS3-LIKE EXONUCLEASE 2"/>
    <property type="match status" value="1"/>
</dbReference>
<dbReference type="InterPro" id="IPR012340">
    <property type="entry name" value="NA-bd_OB-fold"/>
</dbReference>
<dbReference type="Pfam" id="PF17216">
    <property type="entry name" value="Rrp44_CSD1"/>
    <property type="match status" value="1"/>
</dbReference>
<accession>A0A9W8AVX5</accession>
<feature type="compositionally biased region" description="Polar residues" evidence="1">
    <location>
        <begin position="406"/>
        <end position="426"/>
    </location>
</feature>
<dbReference type="AlphaFoldDB" id="A0A9W8AVX5"/>
<dbReference type="PANTHER" id="PTHR23355">
    <property type="entry name" value="RIBONUCLEASE"/>
    <property type="match status" value="1"/>
</dbReference>
<evidence type="ECO:0000259" key="2">
    <source>
        <dbReference type="Pfam" id="PF17216"/>
    </source>
</evidence>
<feature type="compositionally biased region" description="Polar residues" evidence="1">
    <location>
        <begin position="262"/>
        <end position="274"/>
    </location>
</feature>
<evidence type="ECO:0000256" key="1">
    <source>
        <dbReference type="SAM" id="MobiDB-lite"/>
    </source>
</evidence>
<feature type="compositionally biased region" description="Polar residues" evidence="1">
    <location>
        <begin position="1"/>
        <end position="11"/>
    </location>
</feature>
<feature type="non-terminal residue" evidence="3">
    <location>
        <position position="445"/>
    </location>
</feature>
<evidence type="ECO:0000313" key="4">
    <source>
        <dbReference type="Proteomes" id="UP001150925"/>
    </source>
</evidence>
<feature type="compositionally biased region" description="Basic and acidic residues" evidence="1">
    <location>
        <begin position="114"/>
        <end position="123"/>
    </location>
</feature>
<dbReference type="GO" id="GO:0000175">
    <property type="term" value="F:3'-5'-RNA exonuclease activity"/>
    <property type="evidence" value="ECO:0007669"/>
    <property type="project" value="TreeGrafter"/>
</dbReference>
<reference evidence="3" key="1">
    <citation type="submission" date="2022-07" db="EMBL/GenBank/DDBJ databases">
        <title>Phylogenomic reconstructions and comparative analyses of Kickxellomycotina fungi.</title>
        <authorList>
            <person name="Reynolds N.K."/>
            <person name="Stajich J.E."/>
            <person name="Barry K."/>
            <person name="Grigoriev I.V."/>
            <person name="Crous P."/>
            <person name="Smith M.E."/>
        </authorList>
    </citation>
    <scope>NUCLEOTIDE SEQUENCE</scope>
    <source>
        <strain evidence="3">RSA 1196</strain>
    </source>
</reference>
<sequence>MSTPYRFTLSNGAAPHSKPAFSKEENQDLPPDNFYRSAIDVNQSRDFNGQKSQRQQQPPVQNYAHLQDFCNSATSSTNRYANYRRTCLRDLQPITGMQDLPVDNFYPSATSHRVGRDANREKPQPQAYPHIQDANDVDKRRQVPGHYADSGQVARTAAESETDSQKIGTCNGASHTPTVTPVPSGENDPLKQSKSQPSQIARGTPAERPNPANVPGANPIGSTKKPLPTPAVDTSKYPVPTLKCEPPQSGEKGILGKHQDSSVKQVQDKATTISEPKPNPNKVTSGPKIDSQPPSSQATHDKPQTRSQLGYKEYLSPEQVRHGLEQGTLYRGVVRINKNNTIEAYATCDGLTQDVFIYGRHARNRALHGDKVIVALVDSKAVMMERRSKRRRGGRDQAEKPEAGSTPAQPVVDSNANQTTSENKSNGVDKHNNTDQVESEPESSA</sequence>
<evidence type="ECO:0000313" key="3">
    <source>
        <dbReference type="EMBL" id="KAJ1968003.1"/>
    </source>
</evidence>
<proteinExistence type="predicted"/>
<organism evidence="3 4">
    <name type="scientific">Dispira parvispora</name>
    <dbReference type="NCBI Taxonomy" id="1520584"/>
    <lineage>
        <taxon>Eukaryota</taxon>
        <taxon>Fungi</taxon>
        <taxon>Fungi incertae sedis</taxon>
        <taxon>Zoopagomycota</taxon>
        <taxon>Kickxellomycotina</taxon>
        <taxon>Dimargaritomycetes</taxon>
        <taxon>Dimargaritales</taxon>
        <taxon>Dimargaritaceae</taxon>
        <taxon>Dispira</taxon>
    </lineage>
</organism>
<feature type="compositionally biased region" description="Polar residues" evidence="1">
    <location>
        <begin position="40"/>
        <end position="49"/>
    </location>
</feature>
<dbReference type="SUPFAM" id="SSF50249">
    <property type="entry name" value="Nucleic acid-binding proteins"/>
    <property type="match status" value="1"/>
</dbReference>
<feature type="region of interest" description="Disordered" evidence="1">
    <location>
        <begin position="1"/>
        <end position="59"/>
    </location>
</feature>
<dbReference type="GO" id="GO:0006402">
    <property type="term" value="P:mRNA catabolic process"/>
    <property type="evidence" value="ECO:0007669"/>
    <property type="project" value="TreeGrafter"/>
</dbReference>
<comment type="caution">
    <text evidence="3">The sequence shown here is derived from an EMBL/GenBank/DDBJ whole genome shotgun (WGS) entry which is preliminary data.</text>
</comment>
<feature type="region of interest" description="Disordered" evidence="1">
    <location>
        <begin position="385"/>
        <end position="445"/>
    </location>
</feature>
<keyword evidence="4" id="KW-1185">Reference proteome</keyword>
<dbReference type="GO" id="GO:0000932">
    <property type="term" value="C:P-body"/>
    <property type="evidence" value="ECO:0007669"/>
    <property type="project" value="TreeGrafter"/>
</dbReference>
<dbReference type="Gene3D" id="2.40.50.690">
    <property type="match status" value="1"/>
</dbReference>
<feature type="compositionally biased region" description="Low complexity" evidence="1">
    <location>
        <begin position="50"/>
        <end position="59"/>
    </location>
</feature>
<feature type="region of interest" description="Disordered" evidence="1">
    <location>
        <begin position="97"/>
        <end position="306"/>
    </location>
</feature>
<dbReference type="OrthoDB" id="372421at2759"/>
<feature type="domain" description="CSD1" evidence="2">
    <location>
        <begin position="310"/>
        <end position="378"/>
    </location>
</feature>
<feature type="compositionally biased region" description="Polar residues" evidence="1">
    <location>
        <begin position="190"/>
        <end position="201"/>
    </location>
</feature>
<name>A0A9W8AVX5_9FUNG</name>
<dbReference type="Proteomes" id="UP001150925">
    <property type="component" value="Unassembled WGS sequence"/>
</dbReference>